<evidence type="ECO:0000313" key="2">
    <source>
        <dbReference type="Proteomes" id="UP001063166"/>
    </source>
</evidence>
<organism evidence="1 2">
    <name type="scientific">Lyophyllum shimeji</name>
    <name type="common">Hon-shimeji</name>
    <name type="synonym">Tricholoma shimeji</name>
    <dbReference type="NCBI Taxonomy" id="47721"/>
    <lineage>
        <taxon>Eukaryota</taxon>
        <taxon>Fungi</taxon>
        <taxon>Dikarya</taxon>
        <taxon>Basidiomycota</taxon>
        <taxon>Agaricomycotina</taxon>
        <taxon>Agaricomycetes</taxon>
        <taxon>Agaricomycetidae</taxon>
        <taxon>Agaricales</taxon>
        <taxon>Tricholomatineae</taxon>
        <taxon>Lyophyllaceae</taxon>
        <taxon>Lyophyllum</taxon>
    </lineage>
</organism>
<sequence>MDICRQQHIRKLFFVQQFEVLIRLNELWHSRIEGCPDAPVLQYASPKPRAKGLEHSMYDKIIVLDEPDDASSDVPMEALFDALAVSGLVFPLNRYTQAKWNFQHPIVQRALFVADLLDMAVDGSRTKIAIQAWGGTGIRFIPGRNYRLSPRLVDFKTSKASAVLLETNLRCVTDTSHDEGSDTPAHLNVPLLQTILDPGSFGRGPMAEEYSRTENVIQRLFRDLKDLGHEAAGL</sequence>
<dbReference type="Proteomes" id="UP001063166">
    <property type="component" value="Unassembled WGS sequence"/>
</dbReference>
<reference evidence="1" key="1">
    <citation type="submission" date="2022-07" db="EMBL/GenBank/DDBJ databases">
        <title>The genome of Lyophyllum shimeji provides insight into the initial evolution of ectomycorrhizal fungal genome.</title>
        <authorList>
            <person name="Kobayashi Y."/>
            <person name="Shibata T."/>
            <person name="Hirakawa H."/>
            <person name="Shigenobu S."/>
            <person name="Nishiyama T."/>
            <person name="Yamada A."/>
            <person name="Hasebe M."/>
            <person name="Kawaguchi M."/>
        </authorList>
    </citation>
    <scope>NUCLEOTIDE SEQUENCE</scope>
    <source>
        <strain evidence="1">AT787</strain>
    </source>
</reference>
<dbReference type="OrthoDB" id="6513042at2759"/>
<protein>
    <submittedName>
        <fullName evidence="1">Uncharacterized protein</fullName>
    </submittedName>
</protein>
<accession>A0A9P3PK43</accession>
<name>A0A9P3PK43_LYOSH</name>
<evidence type="ECO:0000313" key="1">
    <source>
        <dbReference type="EMBL" id="GLB37710.1"/>
    </source>
</evidence>
<gene>
    <name evidence="1" type="ORF">LshimejAT787_0407610</name>
</gene>
<comment type="caution">
    <text evidence="1">The sequence shown here is derived from an EMBL/GenBank/DDBJ whole genome shotgun (WGS) entry which is preliminary data.</text>
</comment>
<dbReference type="EMBL" id="BRPK01000004">
    <property type="protein sequence ID" value="GLB37710.1"/>
    <property type="molecule type" value="Genomic_DNA"/>
</dbReference>
<keyword evidence="2" id="KW-1185">Reference proteome</keyword>
<dbReference type="AlphaFoldDB" id="A0A9P3PK43"/>
<proteinExistence type="predicted"/>